<dbReference type="InterPro" id="IPR050679">
    <property type="entry name" value="Bact_HTH_transcr_reg"/>
</dbReference>
<dbReference type="SMART" id="SM00345">
    <property type="entry name" value="HTH_GNTR"/>
    <property type="match status" value="1"/>
</dbReference>
<dbReference type="Proteomes" id="UP000245998">
    <property type="component" value="Unassembled WGS sequence"/>
</dbReference>
<protein>
    <recommendedName>
        <fullName evidence="4">HTH gntR-type domain-containing protein</fullName>
    </recommendedName>
</protein>
<dbReference type="OrthoDB" id="457376at2"/>
<sequence>MLDEKSVIPLYYQLKEILKEKIKEGSWKEGEKVPSEREIMETYNISRATVRKALSDLMVEGLIERKQGVGTFVAKRKVFDDLTGDLSFLQQAKKQGLQPKYKVIDQGIEKDTPERIKNILEESNNIYRLFGVFSIDKEPIMLSTIYIPLKLIPNILSVDIENTIFYEYIKNEYNINFTHSTLEIEPILINNFEANHLNTHPGKPSLLSERVLFVEKKAKLVQKRIILGDRCKYFFTLKQNTVESTNYTLQLKLDSYNG</sequence>
<dbReference type="EMBL" id="QCZG01000022">
    <property type="protein sequence ID" value="PWA10387.1"/>
    <property type="molecule type" value="Genomic_DNA"/>
</dbReference>
<evidence type="ECO:0000256" key="2">
    <source>
        <dbReference type="ARBA" id="ARBA00023125"/>
    </source>
</evidence>
<dbReference type="Pfam" id="PF07702">
    <property type="entry name" value="UTRA"/>
    <property type="match status" value="1"/>
</dbReference>
<keyword evidence="2" id="KW-0238">DNA-binding</keyword>
<dbReference type="Gene3D" id="3.40.1410.10">
    <property type="entry name" value="Chorismate lyase-like"/>
    <property type="match status" value="1"/>
</dbReference>
<dbReference type="InterPro" id="IPR000524">
    <property type="entry name" value="Tscrpt_reg_HTH_GntR"/>
</dbReference>
<dbReference type="InterPro" id="IPR036390">
    <property type="entry name" value="WH_DNA-bd_sf"/>
</dbReference>
<dbReference type="GO" id="GO:0003677">
    <property type="term" value="F:DNA binding"/>
    <property type="evidence" value="ECO:0007669"/>
    <property type="project" value="UniProtKB-KW"/>
</dbReference>
<dbReference type="Gene3D" id="1.10.10.10">
    <property type="entry name" value="Winged helix-like DNA-binding domain superfamily/Winged helix DNA-binding domain"/>
    <property type="match status" value="1"/>
</dbReference>
<dbReference type="GO" id="GO:0003700">
    <property type="term" value="F:DNA-binding transcription factor activity"/>
    <property type="evidence" value="ECO:0007669"/>
    <property type="project" value="InterPro"/>
</dbReference>
<dbReference type="InterPro" id="IPR028978">
    <property type="entry name" value="Chorismate_lyase_/UTRA_dom_sf"/>
</dbReference>
<dbReference type="InterPro" id="IPR036388">
    <property type="entry name" value="WH-like_DNA-bd_sf"/>
</dbReference>
<dbReference type="GO" id="GO:0045892">
    <property type="term" value="P:negative regulation of DNA-templated transcription"/>
    <property type="evidence" value="ECO:0007669"/>
    <property type="project" value="TreeGrafter"/>
</dbReference>
<keyword evidence="6" id="KW-1185">Reference proteome</keyword>
<dbReference type="PANTHER" id="PTHR44846">
    <property type="entry name" value="MANNOSYL-D-GLYCERATE TRANSPORT/METABOLISM SYSTEM REPRESSOR MNGR-RELATED"/>
    <property type="match status" value="1"/>
</dbReference>
<dbReference type="AlphaFoldDB" id="A0A2U1JYT1"/>
<proteinExistence type="predicted"/>
<dbReference type="RefSeq" id="WP_116554986.1">
    <property type="nucleotide sequence ID" value="NZ_QCZG01000022.1"/>
</dbReference>
<evidence type="ECO:0000259" key="4">
    <source>
        <dbReference type="PROSITE" id="PS50949"/>
    </source>
</evidence>
<evidence type="ECO:0000313" key="5">
    <source>
        <dbReference type="EMBL" id="PWA10387.1"/>
    </source>
</evidence>
<keyword evidence="1" id="KW-0805">Transcription regulation</keyword>
<dbReference type="PRINTS" id="PR00035">
    <property type="entry name" value="HTHGNTR"/>
</dbReference>
<dbReference type="Pfam" id="PF00392">
    <property type="entry name" value="GntR"/>
    <property type="match status" value="1"/>
</dbReference>
<evidence type="ECO:0000313" key="6">
    <source>
        <dbReference type="Proteomes" id="UP000245998"/>
    </source>
</evidence>
<evidence type="ECO:0000256" key="1">
    <source>
        <dbReference type="ARBA" id="ARBA00023015"/>
    </source>
</evidence>
<evidence type="ECO:0000256" key="3">
    <source>
        <dbReference type="ARBA" id="ARBA00023163"/>
    </source>
</evidence>
<keyword evidence="3" id="KW-0804">Transcription</keyword>
<dbReference type="PROSITE" id="PS50949">
    <property type="entry name" value="HTH_GNTR"/>
    <property type="match status" value="1"/>
</dbReference>
<accession>A0A2U1JYT1</accession>
<dbReference type="PANTHER" id="PTHR44846:SF1">
    <property type="entry name" value="MANNOSYL-D-GLYCERATE TRANSPORT_METABOLISM SYSTEM REPRESSOR MNGR-RELATED"/>
    <property type="match status" value="1"/>
</dbReference>
<name>A0A2U1JYT1_9BACI</name>
<dbReference type="CDD" id="cd07377">
    <property type="entry name" value="WHTH_GntR"/>
    <property type="match status" value="1"/>
</dbReference>
<feature type="domain" description="HTH gntR-type" evidence="4">
    <location>
        <begin position="8"/>
        <end position="76"/>
    </location>
</feature>
<dbReference type="SUPFAM" id="SSF64288">
    <property type="entry name" value="Chorismate lyase-like"/>
    <property type="match status" value="1"/>
</dbReference>
<reference evidence="5 6" key="1">
    <citation type="submission" date="2018-04" db="EMBL/GenBank/DDBJ databases">
        <title>Camelliibacillus theae gen. nov., sp. nov., isolated from Pu'er tea.</title>
        <authorList>
            <person name="Niu L."/>
        </authorList>
    </citation>
    <scope>NUCLEOTIDE SEQUENCE [LARGE SCALE GENOMIC DNA]</scope>
    <source>
        <strain evidence="5 6">T8</strain>
    </source>
</reference>
<organism evidence="5 6">
    <name type="scientific">Pueribacillus theae</name>
    <dbReference type="NCBI Taxonomy" id="2171751"/>
    <lineage>
        <taxon>Bacteria</taxon>
        <taxon>Bacillati</taxon>
        <taxon>Bacillota</taxon>
        <taxon>Bacilli</taxon>
        <taxon>Bacillales</taxon>
        <taxon>Bacillaceae</taxon>
        <taxon>Pueribacillus</taxon>
    </lineage>
</organism>
<gene>
    <name evidence="5" type="ORF">DCC39_11155</name>
</gene>
<dbReference type="SUPFAM" id="SSF46785">
    <property type="entry name" value="Winged helix' DNA-binding domain"/>
    <property type="match status" value="1"/>
</dbReference>
<comment type="caution">
    <text evidence="5">The sequence shown here is derived from an EMBL/GenBank/DDBJ whole genome shotgun (WGS) entry which is preliminary data.</text>
</comment>
<dbReference type="FunFam" id="1.10.10.10:FF:000079">
    <property type="entry name" value="GntR family transcriptional regulator"/>
    <property type="match status" value="1"/>
</dbReference>
<dbReference type="InterPro" id="IPR011663">
    <property type="entry name" value="UTRA"/>
</dbReference>
<dbReference type="SMART" id="SM00866">
    <property type="entry name" value="UTRA"/>
    <property type="match status" value="1"/>
</dbReference>